<dbReference type="EMBL" id="BQNB010013992">
    <property type="protein sequence ID" value="GJT22718.1"/>
    <property type="molecule type" value="Genomic_DNA"/>
</dbReference>
<reference evidence="1" key="1">
    <citation type="journal article" date="2022" name="Int. J. Mol. Sci.">
        <title>Draft Genome of Tanacetum Coccineum: Genomic Comparison of Closely Related Tanacetum-Family Plants.</title>
        <authorList>
            <person name="Yamashiro T."/>
            <person name="Shiraishi A."/>
            <person name="Nakayama K."/>
            <person name="Satake H."/>
        </authorList>
    </citation>
    <scope>NUCLEOTIDE SEQUENCE</scope>
</reference>
<evidence type="ECO:0000313" key="1">
    <source>
        <dbReference type="EMBL" id="GJT22718.1"/>
    </source>
</evidence>
<comment type="caution">
    <text evidence="1">The sequence shown here is derived from an EMBL/GenBank/DDBJ whole genome shotgun (WGS) entry which is preliminary data.</text>
</comment>
<evidence type="ECO:0000313" key="2">
    <source>
        <dbReference type="Proteomes" id="UP001151760"/>
    </source>
</evidence>
<keyword evidence="2" id="KW-1185">Reference proteome</keyword>
<reference evidence="1" key="2">
    <citation type="submission" date="2022-01" db="EMBL/GenBank/DDBJ databases">
        <authorList>
            <person name="Yamashiro T."/>
            <person name="Shiraishi A."/>
            <person name="Satake H."/>
            <person name="Nakayama K."/>
        </authorList>
    </citation>
    <scope>NUCLEOTIDE SEQUENCE</scope>
</reference>
<name>A0ABQ5C7V7_9ASTR</name>
<protein>
    <submittedName>
        <fullName evidence="1">Uncharacterized protein</fullName>
    </submittedName>
</protein>
<proteinExistence type="predicted"/>
<organism evidence="1 2">
    <name type="scientific">Tanacetum coccineum</name>
    <dbReference type="NCBI Taxonomy" id="301880"/>
    <lineage>
        <taxon>Eukaryota</taxon>
        <taxon>Viridiplantae</taxon>
        <taxon>Streptophyta</taxon>
        <taxon>Embryophyta</taxon>
        <taxon>Tracheophyta</taxon>
        <taxon>Spermatophyta</taxon>
        <taxon>Magnoliopsida</taxon>
        <taxon>eudicotyledons</taxon>
        <taxon>Gunneridae</taxon>
        <taxon>Pentapetalae</taxon>
        <taxon>asterids</taxon>
        <taxon>campanulids</taxon>
        <taxon>Asterales</taxon>
        <taxon>Asteraceae</taxon>
        <taxon>Asteroideae</taxon>
        <taxon>Anthemideae</taxon>
        <taxon>Anthemidinae</taxon>
        <taxon>Tanacetum</taxon>
    </lineage>
</organism>
<gene>
    <name evidence="1" type="ORF">Tco_0892655</name>
</gene>
<sequence length="125" mass="13934">MTHPSPKRIPKAALMRSGIVSLTTVRLINIAQPKSTVNSRVNTVKDKNVNTAKPKAVVNTARQKAILNAVKPATSDESELWHRILDTINDIGDINTDAEDYINDETSWRINYILSCDEYITTLIS</sequence>
<dbReference type="Proteomes" id="UP001151760">
    <property type="component" value="Unassembled WGS sequence"/>
</dbReference>
<accession>A0ABQ5C7V7</accession>